<dbReference type="RefSeq" id="WP_380805820.1">
    <property type="nucleotide sequence ID" value="NZ_JBHUIV010000025.1"/>
</dbReference>
<keyword evidence="1 3" id="KW-0378">Hydrolase</keyword>
<name>A0ABW5BBB9_9BACT</name>
<comment type="caution">
    <text evidence="3">The sequence shown here is derived from an EMBL/GenBank/DDBJ whole genome shotgun (WGS) entry which is preliminary data.</text>
</comment>
<dbReference type="PANTHER" id="PTHR43674">
    <property type="entry name" value="NITRILASE C965.09-RELATED"/>
    <property type="match status" value="1"/>
</dbReference>
<dbReference type="CDD" id="cd07197">
    <property type="entry name" value="nitrilase"/>
    <property type="match status" value="1"/>
</dbReference>
<sequence>MKIVLSLILLVITAWIIWANTGFNSKLPDITSEISLIEDILPFHPDSTRGNIVGIQPYMLESDYLNKDQFSSKLETYFQAAKESGFFRENTLVILPEYLGTWLVIANEKKSVGTSNSLTLAMVQLVLSHPLQFFDHYLMSKQEKDRIAAALFRMKAESMASIYQDSFSYLAKKYKVYIIGGSINLPGPQIIKGEIQVDKEEPIFNTSFVFGSDGHVLQQHIRKAYPIESEKPFIENSPTNKIPQFQLAEFKIGVLVCADSWYPESYEAIQGVDLVLVPSYCATDGAMEIPWAGYNGAPAPRDVDIHDIGNISEREAWEKYALPGRIAQSGASSGVNVFLRGRLWDLGTDGQPFFIRNGELLKINAAQKGGIWNMDF</sequence>
<evidence type="ECO:0000313" key="3">
    <source>
        <dbReference type="EMBL" id="MFD2203422.1"/>
    </source>
</evidence>
<dbReference type="InterPro" id="IPR003010">
    <property type="entry name" value="C-N_Hydrolase"/>
</dbReference>
<organism evidence="3 4">
    <name type="scientific">Shivajiella indica</name>
    <dbReference type="NCBI Taxonomy" id="872115"/>
    <lineage>
        <taxon>Bacteria</taxon>
        <taxon>Pseudomonadati</taxon>
        <taxon>Bacteroidota</taxon>
        <taxon>Cytophagia</taxon>
        <taxon>Cytophagales</taxon>
        <taxon>Cyclobacteriaceae</taxon>
        <taxon>Shivajiella</taxon>
    </lineage>
</organism>
<reference evidence="4" key="1">
    <citation type="journal article" date="2019" name="Int. J. Syst. Evol. Microbiol.">
        <title>The Global Catalogue of Microorganisms (GCM) 10K type strain sequencing project: providing services to taxonomists for standard genome sequencing and annotation.</title>
        <authorList>
            <consortium name="The Broad Institute Genomics Platform"/>
            <consortium name="The Broad Institute Genome Sequencing Center for Infectious Disease"/>
            <person name="Wu L."/>
            <person name="Ma J."/>
        </authorList>
    </citation>
    <scope>NUCLEOTIDE SEQUENCE [LARGE SCALE GENOMIC DNA]</scope>
    <source>
        <strain evidence="4">KCTC 19812</strain>
    </source>
</reference>
<dbReference type="PANTHER" id="PTHR43674:SF13">
    <property type="entry name" value="CN HYDROLASE DOMAIN-CONTAINING PROTEIN"/>
    <property type="match status" value="1"/>
</dbReference>
<dbReference type="GO" id="GO:0016787">
    <property type="term" value="F:hydrolase activity"/>
    <property type="evidence" value="ECO:0007669"/>
    <property type="project" value="UniProtKB-KW"/>
</dbReference>
<protein>
    <submittedName>
        <fullName evidence="3">Carbon-nitrogen hydrolase family protein</fullName>
    </submittedName>
</protein>
<gene>
    <name evidence="3" type="ORF">ACFSKV_17715</name>
</gene>
<keyword evidence="4" id="KW-1185">Reference proteome</keyword>
<evidence type="ECO:0000313" key="4">
    <source>
        <dbReference type="Proteomes" id="UP001597414"/>
    </source>
</evidence>
<dbReference type="InterPro" id="IPR036526">
    <property type="entry name" value="C-N_Hydrolase_sf"/>
</dbReference>
<evidence type="ECO:0000259" key="2">
    <source>
        <dbReference type="Pfam" id="PF00795"/>
    </source>
</evidence>
<dbReference type="Proteomes" id="UP001597414">
    <property type="component" value="Unassembled WGS sequence"/>
</dbReference>
<dbReference type="SUPFAM" id="SSF56317">
    <property type="entry name" value="Carbon-nitrogen hydrolase"/>
    <property type="match status" value="1"/>
</dbReference>
<dbReference type="EMBL" id="JBHUIV010000025">
    <property type="protein sequence ID" value="MFD2203422.1"/>
    <property type="molecule type" value="Genomic_DNA"/>
</dbReference>
<dbReference type="InterPro" id="IPR050345">
    <property type="entry name" value="Aliph_Amidase/BUP"/>
</dbReference>
<evidence type="ECO:0000256" key="1">
    <source>
        <dbReference type="ARBA" id="ARBA00022801"/>
    </source>
</evidence>
<feature type="domain" description="CN hydrolase" evidence="2">
    <location>
        <begin position="65"/>
        <end position="277"/>
    </location>
</feature>
<accession>A0ABW5BBB9</accession>
<dbReference type="Pfam" id="PF00795">
    <property type="entry name" value="CN_hydrolase"/>
    <property type="match status" value="1"/>
</dbReference>
<dbReference type="Gene3D" id="3.60.110.10">
    <property type="entry name" value="Carbon-nitrogen hydrolase"/>
    <property type="match status" value="1"/>
</dbReference>
<proteinExistence type="predicted"/>